<name>A0AAN0T624_HEYCO</name>
<evidence type="ECO:0000313" key="1">
    <source>
        <dbReference type="EMBL" id="AJO21636.1"/>
    </source>
</evidence>
<protein>
    <submittedName>
        <fullName evidence="1">Uncharacterized protein</fullName>
    </submittedName>
</protein>
<gene>
    <name evidence="1" type="ORF">SB48_HM08orf01292</name>
</gene>
<keyword evidence="2" id="KW-1185">Reference proteome</keyword>
<sequence length="77" mass="8870">MAFLLFGAHLFILSFCFTFIIQVYNNNETVSPFSFGDIICQHYTKQDINQNSMNQIGAFDLELEQGTNRYICESGLF</sequence>
<proteinExistence type="predicted"/>
<dbReference type="EMBL" id="CP010525">
    <property type="protein sequence ID" value="AJO21636.1"/>
    <property type="molecule type" value="Genomic_DNA"/>
</dbReference>
<evidence type="ECO:0000313" key="2">
    <source>
        <dbReference type="Proteomes" id="UP000032024"/>
    </source>
</evidence>
<organism evidence="1 2">
    <name type="scientific">Heyndrickxia coagulans</name>
    <name type="common">Weizmannia coagulans</name>
    <dbReference type="NCBI Taxonomy" id="1398"/>
    <lineage>
        <taxon>Bacteria</taxon>
        <taxon>Bacillati</taxon>
        <taxon>Bacillota</taxon>
        <taxon>Bacilli</taxon>
        <taxon>Bacillales</taxon>
        <taxon>Bacillaceae</taxon>
        <taxon>Heyndrickxia</taxon>
    </lineage>
</organism>
<dbReference type="Proteomes" id="UP000032024">
    <property type="component" value="Chromosome"/>
</dbReference>
<reference evidence="2" key="1">
    <citation type="submission" date="2015-01" db="EMBL/GenBank/DDBJ databases">
        <title>Comparative genome analysis of Bacillus coagulans HM-08, Clostridium butyricum HM-68, Bacillus subtilis HM-66 and Bacillus paralicheniformis BL-09.</title>
        <authorList>
            <person name="Zhang H."/>
        </authorList>
    </citation>
    <scope>NUCLEOTIDE SEQUENCE [LARGE SCALE GENOMIC DNA]</scope>
    <source>
        <strain evidence="2">HM-08</strain>
    </source>
</reference>
<accession>A0AAN0T624</accession>
<dbReference type="AlphaFoldDB" id="A0AAN0T624"/>